<organism evidence="2">
    <name type="scientific">Siphoviridae sp. ctDwe1</name>
    <dbReference type="NCBI Taxonomy" id="2826200"/>
    <lineage>
        <taxon>Viruses</taxon>
        <taxon>Duplodnaviria</taxon>
        <taxon>Heunggongvirae</taxon>
        <taxon>Uroviricota</taxon>
        <taxon>Caudoviricetes</taxon>
    </lineage>
</organism>
<accession>A0A8S5M5R8</accession>
<keyword evidence="1" id="KW-0472">Membrane</keyword>
<dbReference type="EMBL" id="BK014827">
    <property type="protein sequence ID" value="DAD77548.1"/>
    <property type="molecule type" value="Genomic_DNA"/>
</dbReference>
<reference evidence="2" key="1">
    <citation type="journal article" date="2021" name="Proc. Natl. Acad. Sci. U.S.A.">
        <title>A Catalog of Tens of Thousands of Viruses from Human Metagenomes Reveals Hidden Associations with Chronic Diseases.</title>
        <authorList>
            <person name="Tisza M.J."/>
            <person name="Buck C.B."/>
        </authorList>
    </citation>
    <scope>NUCLEOTIDE SEQUENCE</scope>
    <source>
        <strain evidence="2">CtDwe1</strain>
    </source>
</reference>
<name>A0A8S5M5R8_9CAUD</name>
<proteinExistence type="predicted"/>
<evidence type="ECO:0000256" key="1">
    <source>
        <dbReference type="SAM" id="Phobius"/>
    </source>
</evidence>
<protein>
    <submittedName>
        <fullName evidence="2">Uncharacterized protein</fullName>
    </submittedName>
</protein>
<sequence length="186" mass="20663">MFDTLLAIVFGCLAWGSWHEYTTKPDKYAKYSSFGKKAVVVVSGLLAVIFLCSGLFGGHSKKQPAAYYKLGTPISKVAKNAKSHSDGAYYTVKGRSYVRYYPATNADGKKVVSAVKFNYFETDSASVSNKKVLKDYRKVTASDLKETSKDHYASKKTGKHYWSSETKDDSGKNSQAIIHMTYDDLN</sequence>
<keyword evidence="1" id="KW-0812">Transmembrane</keyword>
<evidence type="ECO:0000313" key="2">
    <source>
        <dbReference type="EMBL" id="DAD77548.1"/>
    </source>
</evidence>
<feature type="transmembrane region" description="Helical" evidence="1">
    <location>
        <begin position="40"/>
        <end position="58"/>
    </location>
</feature>
<keyword evidence="1" id="KW-1133">Transmembrane helix</keyword>